<dbReference type="GO" id="GO:0043153">
    <property type="term" value="P:entrainment of circadian clock by photoperiod"/>
    <property type="evidence" value="ECO:0007669"/>
    <property type="project" value="TreeGrafter"/>
</dbReference>
<dbReference type="AlphaFoldDB" id="A0A9Q0RV54"/>
<evidence type="ECO:0000313" key="9">
    <source>
        <dbReference type="Proteomes" id="UP001151699"/>
    </source>
</evidence>
<evidence type="ECO:0000313" key="8">
    <source>
        <dbReference type="EMBL" id="KAJ6635335.1"/>
    </source>
</evidence>
<name>A0A9Q0RV54_9DIPT</name>
<dbReference type="GO" id="GO:0005634">
    <property type="term" value="C:nucleus"/>
    <property type="evidence" value="ECO:0007669"/>
    <property type="project" value="TreeGrafter"/>
</dbReference>
<feature type="site" description="Electron transfer via tryptophanyl radical" evidence="5">
    <location>
        <position position="330"/>
    </location>
</feature>
<evidence type="ECO:0000256" key="5">
    <source>
        <dbReference type="PIRSR" id="PIRSR602081-2"/>
    </source>
</evidence>
<dbReference type="Pfam" id="PF03441">
    <property type="entry name" value="FAD_binding_7"/>
    <property type="match status" value="1"/>
</dbReference>
<dbReference type="GO" id="GO:0005737">
    <property type="term" value="C:cytoplasm"/>
    <property type="evidence" value="ECO:0007669"/>
    <property type="project" value="TreeGrafter"/>
</dbReference>
<dbReference type="PANTHER" id="PTHR11455">
    <property type="entry name" value="CRYPTOCHROME"/>
    <property type="match status" value="1"/>
</dbReference>
<dbReference type="PANTHER" id="PTHR11455:SF30">
    <property type="entry name" value="CRYPTOCHROME-1"/>
    <property type="match status" value="1"/>
</dbReference>
<proteinExistence type="inferred from homology"/>
<dbReference type="Pfam" id="PF00875">
    <property type="entry name" value="DNA_photolyase"/>
    <property type="match status" value="1"/>
</dbReference>
<feature type="region of interest" description="Disordered" evidence="6">
    <location>
        <begin position="653"/>
        <end position="672"/>
    </location>
</feature>
<keyword evidence="2 4" id="KW-0285">Flavoprotein</keyword>
<dbReference type="InterPro" id="IPR005101">
    <property type="entry name" value="Cryptochr/Photolyase_FAD-bd"/>
</dbReference>
<dbReference type="GO" id="GO:0045892">
    <property type="term" value="P:negative regulation of DNA-templated transcription"/>
    <property type="evidence" value="ECO:0007669"/>
    <property type="project" value="TreeGrafter"/>
</dbReference>
<dbReference type="EMBL" id="WJQU01000004">
    <property type="protein sequence ID" value="KAJ6635335.1"/>
    <property type="molecule type" value="Genomic_DNA"/>
</dbReference>
<dbReference type="Gene3D" id="3.40.50.620">
    <property type="entry name" value="HUPs"/>
    <property type="match status" value="1"/>
</dbReference>
<evidence type="ECO:0000256" key="1">
    <source>
        <dbReference type="ARBA" id="ARBA00005862"/>
    </source>
</evidence>
<dbReference type="SUPFAM" id="SSF48173">
    <property type="entry name" value="Cryptochrome/photolyase FAD-binding domain"/>
    <property type="match status" value="1"/>
</dbReference>
<dbReference type="FunFam" id="1.10.579.10:FF:000001">
    <property type="entry name" value="Cryptochrome 1"/>
    <property type="match status" value="1"/>
</dbReference>
<comment type="similarity">
    <text evidence="1">Belongs to the DNA photolyase class-1 family.</text>
</comment>
<feature type="binding site" evidence="4">
    <location>
        <begin position="299"/>
        <end position="306"/>
    </location>
    <ligand>
        <name>FAD</name>
        <dbReference type="ChEBI" id="CHEBI:57692"/>
    </ligand>
</feature>
<feature type="compositionally biased region" description="Polar residues" evidence="6">
    <location>
        <begin position="656"/>
        <end position="672"/>
    </location>
</feature>
<dbReference type="PROSITE" id="PS51645">
    <property type="entry name" value="PHR_CRY_ALPHA_BETA"/>
    <property type="match status" value="1"/>
</dbReference>
<evidence type="ECO:0000256" key="6">
    <source>
        <dbReference type="SAM" id="MobiDB-lite"/>
    </source>
</evidence>
<reference evidence="8" key="1">
    <citation type="submission" date="2022-07" db="EMBL/GenBank/DDBJ databases">
        <authorList>
            <person name="Trinca V."/>
            <person name="Uliana J.V.C."/>
            <person name="Torres T.T."/>
            <person name="Ward R.J."/>
            <person name="Monesi N."/>
        </authorList>
    </citation>
    <scope>NUCLEOTIDE SEQUENCE</scope>
    <source>
        <strain evidence="8">HSMRA1968</strain>
        <tissue evidence="8">Whole embryos</tissue>
    </source>
</reference>
<evidence type="ECO:0000256" key="2">
    <source>
        <dbReference type="ARBA" id="ARBA00022630"/>
    </source>
</evidence>
<protein>
    <submittedName>
        <fullName evidence="8">Cryptochrome-1</fullName>
    </submittedName>
</protein>
<comment type="cofactor">
    <cofactor evidence="4">
        <name>FAD</name>
        <dbReference type="ChEBI" id="CHEBI:57692"/>
    </cofactor>
    <text evidence="4">Binds 1 FAD per subunit.</text>
</comment>
<dbReference type="InterPro" id="IPR014729">
    <property type="entry name" value="Rossmann-like_a/b/a_fold"/>
</dbReference>
<feature type="site" description="Electron transfer via tryptophanyl radical" evidence="5">
    <location>
        <position position="407"/>
    </location>
</feature>
<dbReference type="InterPro" id="IPR036134">
    <property type="entry name" value="Crypto/Photolyase_FAD-like_sf"/>
</dbReference>
<dbReference type="InterPro" id="IPR036155">
    <property type="entry name" value="Crypto/Photolyase_N_sf"/>
</dbReference>
<feature type="binding site" evidence="4">
    <location>
        <begin position="397"/>
        <end position="399"/>
    </location>
    <ligand>
        <name>FAD</name>
        <dbReference type="ChEBI" id="CHEBI:57692"/>
    </ligand>
</feature>
<organism evidence="8 9">
    <name type="scientific">Pseudolycoriella hygida</name>
    <dbReference type="NCBI Taxonomy" id="35572"/>
    <lineage>
        <taxon>Eukaryota</taxon>
        <taxon>Metazoa</taxon>
        <taxon>Ecdysozoa</taxon>
        <taxon>Arthropoda</taxon>
        <taxon>Hexapoda</taxon>
        <taxon>Insecta</taxon>
        <taxon>Pterygota</taxon>
        <taxon>Neoptera</taxon>
        <taxon>Endopterygota</taxon>
        <taxon>Diptera</taxon>
        <taxon>Nematocera</taxon>
        <taxon>Sciaroidea</taxon>
        <taxon>Sciaridae</taxon>
        <taxon>Pseudolycoriella</taxon>
    </lineage>
</organism>
<dbReference type="OrthoDB" id="435881at2759"/>
<dbReference type="GO" id="GO:0032922">
    <property type="term" value="P:circadian regulation of gene expression"/>
    <property type="evidence" value="ECO:0007669"/>
    <property type="project" value="TreeGrafter"/>
</dbReference>
<dbReference type="InterPro" id="IPR006050">
    <property type="entry name" value="DNA_photolyase_N"/>
</dbReference>
<evidence type="ECO:0000256" key="4">
    <source>
        <dbReference type="PIRSR" id="PIRSR602081-1"/>
    </source>
</evidence>
<comment type="caution">
    <text evidence="8">The sequence shown here is derived from an EMBL/GenBank/DDBJ whole genome shotgun (WGS) entry which is preliminary data.</text>
</comment>
<dbReference type="Gene3D" id="1.25.40.80">
    <property type="match status" value="1"/>
</dbReference>
<dbReference type="InterPro" id="IPR002081">
    <property type="entry name" value="Cryptochrome/DNA_photolyase_1"/>
</dbReference>
<feature type="domain" description="Photolyase/cryptochrome alpha/beta" evidence="7">
    <location>
        <begin position="14"/>
        <end position="143"/>
    </location>
</feature>
<sequence length="672" mass="77200">MTGNKFISQINGEKHTVHWFRKGLRLHDNPSIMQGLEGSKTLRCIFIIDPWFAGISNAGINKWRFLLQCLEDLDQSLRKLNSRLFVIRGQPADALPKLFKQWGTTCLTFEQDPEPFGKVRDDNIAELCKESKITVIKAVSHTLYDLETIIEMNGGEAPLTYNQFQAIIASMDSPAAAVPTVTLDHLRNVYTPISEDHDEKYGVPTLFELGFETDNLQAPVWIGGETEALIRLERHLERKAWVASFGRPKMTPQSLLASQAGLSPYLRFGCLSTRLFYHQLSDLYKKIKKACPPLSLHGQLLWREFFYCVATRNSNFDRMENNPICVQIPWQKNPDALVKWAMGFTGFPWIDAIMTQLRIEGWIHHLARHAVACFLTRGDLWISWEEGMKVFDELLLDADWSINAGTWMWLSGSSFFQQIFHCYCPVRFGRKADPNGDYIRKYLPCLKAFPLRYIHEPWNAPVEVQRAAKCIIGQDYPLPIVNHARASRINMDRMKQAYQHLSKYRNPSLKGKLLPTATNILDENVPVERPIKKGFQHVTQVINSIAPTTFSVKEAQRITFPTHSTYNHQCGYLHQNQPYGRIEQSHLFAKNDNYSNSENLRPTGSVYLHNSHSQYGNRIENFDYSANRMNVDSSNFINAEQKQFGVDHRKHEGDENFNSFMETDNGGNSMTK</sequence>
<keyword evidence="9" id="KW-1185">Reference proteome</keyword>
<dbReference type="GO" id="GO:0071949">
    <property type="term" value="F:FAD binding"/>
    <property type="evidence" value="ECO:0007669"/>
    <property type="project" value="TreeGrafter"/>
</dbReference>
<evidence type="ECO:0000256" key="3">
    <source>
        <dbReference type="ARBA" id="ARBA00022827"/>
    </source>
</evidence>
<evidence type="ECO:0000259" key="7">
    <source>
        <dbReference type="PROSITE" id="PS51645"/>
    </source>
</evidence>
<keyword evidence="3 4" id="KW-0274">FAD</keyword>
<dbReference type="Gene3D" id="1.10.579.10">
    <property type="entry name" value="DNA Cyclobutane Dipyrimidine Photolyase, subunit A, domain 3"/>
    <property type="match status" value="1"/>
</dbReference>
<dbReference type="GO" id="GO:0003677">
    <property type="term" value="F:DNA binding"/>
    <property type="evidence" value="ECO:0007669"/>
    <property type="project" value="TreeGrafter"/>
</dbReference>
<dbReference type="SUPFAM" id="SSF52425">
    <property type="entry name" value="Cryptochrome/photolyase, N-terminal domain"/>
    <property type="match status" value="1"/>
</dbReference>
<feature type="site" description="Electron transfer via tryptophanyl radical" evidence="5">
    <location>
        <position position="384"/>
    </location>
</feature>
<accession>A0A9Q0RV54</accession>
<dbReference type="Proteomes" id="UP001151699">
    <property type="component" value="Chromosome C"/>
</dbReference>
<gene>
    <name evidence="8" type="primary">CRY1_0</name>
    <name evidence="8" type="ORF">Bhyg_13920</name>
</gene>